<name>A0A6J4PAM2_9BACT</name>
<accession>A0A6J4PAM2</accession>
<evidence type="ECO:0000313" key="2">
    <source>
        <dbReference type="EMBL" id="CAA9408819.1"/>
    </source>
</evidence>
<reference evidence="2" key="1">
    <citation type="submission" date="2020-02" db="EMBL/GenBank/DDBJ databases">
        <authorList>
            <person name="Meier V. D."/>
        </authorList>
    </citation>
    <scope>NUCLEOTIDE SEQUENCE</scope>
    <source>
        <strain evidence="2">AVDCRST_MAG74</strain>
    </source>
</reference>
<feature type="chain" id="PRO_5026771311" evidence="1">
    <location>
        <begin position="21"/>
        <end position="209"/>
    </location>
</feature>
<feature type="signal peptide" evidence="1">
    <location>
        <begin position="1"/>
        <end position="20"/>
    </location>
</feature>
<dbReference type="AlphaFoldDB" id="A0A6J4PAM2"/>
<evidence type="ECO:0000256" key="1">
    <source>
        <dbReference type="SAM" id="SignalP"/>
    </source>
</evidence>
<gene>
    <name evidence="2" type="ORF">AVDCRST_MAG74-2149</name>
</gene>
<proteinExistence type="predicted"/>
<dbReference type="EMBL" id="CADCUR010000193">
    <property type="protein sequence ID" value="CAA9408819.1"/>
    <property type="molecule type" value="Genomic_DNA"/>
</dbReference>
<protein>
    <submittedName>
        <fullName evidence="2">Uncharacterized protein</fullName>
    </submittedName>
</protein>
<sequence>MKRLFFIISAIVLSGNFAFAQKGIDPQTKKIQEEGVKITGTQRSNEPPSRSFDFGKDKTKVREPLANPYRMASRRDVLVENVLEVLKERKLLVNEAASRKGDGIIVTEPLVFAKGAVISRNELNRYAVLPNSDTSWTRGRYTLTIEIQSIDGIQNNVSVTAKVEGRSENGLQSEWTTLSSTGAAEDEFLVKLVEMVTGTLIDAPQDTDQ</sequence>
<organism evidence="2">
    <name type="scientific">uncultured Pyrinomonadaceae bacterium</name>
    <dbReference type="NCBI Taxonomy" id="2283094"/>
    <lineage>
        <taxon>Bacteria</taxon>
        <taxon>Pseudomonadati</taxon>
        <taxon>Acidobacteriota</taxon>
        <taxon>Blastocatellia</taxon>
        <taxon>Blastocatellales</taxon>
        <taxon>Pyrinomonadaceae</taxon>
        <taxon>environmental samples</taxon>
    </lineage>
</organism>
<keyword evidence="1" id="KW-0732">Signal</keyword>